<sequence length="431" mass="48552">MDGPSFIFLNTTNTPNLSPQAAKQMRGHITKSNFAKRRQRLITSTTPKGTAKASKPKKELDRYRGILIKSKFTTSSKSDDRAIASSLFGKFFTTPSQNNTSHHEIHGLILLSCVNPPGNPHEAAWVEFIVSDPALIEASMAVGARHWSPQPSWQLQADLYSSRALEFIIRRIGSRETQTDGFLGTVLTMAFAERLMHSSLTWGIHIDGLVQIIQDRRAKGINMPAWFYDLLVLDVTNYIFDFPRIYHKKIIDALGNDACPAIVQVASIPEDLIALKRSIDSHQPDSEYEIDASIANLHNKVQALLKKNHNEFVWATAQTIELIIYLLWPLQQGSQSNNLNILAEKLKETLEKWLVKPCPYMDLTSCQLIIGAIAAKSGTSTRTWFVNKLTNAARAMRSRGWNDPFEVLEMGMKADRHMATWFRILSSEFAE</sequence>
<evidence type="ECO:0000313" key="2">
    <source>
        <dbReference type="Proteomes" id="UP001201262"/>
    </source>
</evidence>
<organism evidence="1 2">
    <name type="scientific">Talaromyces proteolyticus</name>
    <dbReference type="NCBI Taxonomy" id="1131652"/>
    <lineage>
        <taxon>Eukaryota</taxon>
        <taxon>Fungi</taxon>
        <taxon>Dikarya</taxon>
        <taxon>Ascomycota</taxon>
        <taxon>Pezizomycotina</taxon>
        <taxon>Eurotiomycetes</taxon>
        <taxon>Eurotiomycetidae</taxon>
        <taxon>Eurotiales</taxon>
        <taxon>Trichocomaceae</taxon>
        <taxon>Talaromyces</taxon>
        <taxon>Talaromyces sect. Bacilispori</taxon>
    </lineage>
</organism>
<dbReference type="Pfam" id="PF11951">
    <property type="entry name" value="Fungal_trans_2"/>
    <property type="match status" value="1"/>
</dbReference>
<name>A0AAD4KP48_9EURO</name>
<dbReference type="PANTHER" id="PTHR37540">
    <property type="entry name" value="TRANSCRIPTION FACTOR (ACR-2), PUTATIVE-RELATED-RELATED"/>
    <property type="match status" value="1"/>
</dbReference>
<evidence type="ECO:0000313" key="1">
    <source>
        <dbReference type="EMBL" id="KAH8692345.1"/>
    </source>
</evidence>
<gene>
    <name evidence="1" type="ORF">BGW36DRAFT_304164</name>
</gene>
<keyword evidence="2" id="KW-1185">Reference proteome</keyword>
<accession>A0AAD4KP48</accession>
<dbReference type="AlphaFoldDB" id="A0AAD4KP48"/>
<reference evidence="1" key="1">
    <citation type="submission" date="2021-12" db="EMBL/GenBank/DDBJ databases">
        <title>Convergent genome expansion in fungi linked to evolution of root-endophyte symbiosis.</title>
        <authorList>
            <consortium name="DOE Joint Genome Institute"/>
            <person name="Ke Y.-H."/>
            <person name="Bonito G."/>
            <person name="Liao H.-L."/>
            <person name="Looney B."/>
            <person name="Rojas-Flechas A."/>
            <person name="Nash J."/>
            <person name="Hameed K."/>
            <person name="Schadt C."/>
            <person name="Martin F."/>
            <person name="Crous P.W."/>
            <person name="Miettinen O."/>
            <person name="Magnuson J.K."/>
            <person name="Labbe J."/>
            <person name="Jacobson D."/>
            <person name="Doktycz M.J."/>
            <person name="Veneault-Fourrey C."/>
            <person name="Kuo A."/>
            <person name="Mondo S."/>
            <person name="Calhoun S."/>
            <person name="Riley R."/>
            <person name="Ohm R."/>
            <person name="LaButti K."/>
            <person name="Andreopoulos B."/>
            <person name="Pangilinan J."/>
            <person name="Nolan M."/>
            <person name="Tritt A."/>
            <person name="Clum A."/>
            <person name="Lipzen A."/>
            <person name="Daum C."/>
            <person name="Barry K."/>
            <person name="Grigoriev I.V."/>
            <person name="Vilgalys R."/>
        </authorList>
    </citation>
    <scope>NUCLEOTIDE SEQUENCE</scope>
    <source>
        <strain evidence="1">PMI_201</strain>
    </source>
</reference>
<comment type="caution">
    <text evidence="1">The sequence shown here is derived from an EMBL/GenBank/DDBJ whole genome shotgun (WGS) entry which is preliminary data.</text>
</comment>
<dbReference type="GeneID" id="70242228"/>
<dbReference type="InterPro" id="IPR021858">
    <property type="entry name" value="Fun_TF"/>
</dbReference>
<dbReference type="Proteomes" id="UP001201262">
    <property type="component" value="Unassembled WGS sequence"/>
</dbReference>
<proteinExistence type="predicted"/>
<dbReference type="EMBL" id="JAJTJA010000011">
    <property type="protein sequence ID" value="KAH8692345.1"/>
    <property type="molecule type" value="Genomic_DNA"/>
</dbReference>
<protein>
    <submittedName>
        <fullName evidence="1">Uncharacterized protein</fullName>
    </submittedName>
</protein>
<dbReference type="PANTHER" id="PTHR37540:SF5">
    <property type="entry name" value="TRANSCRIPTION FACTOR DOMAIN-CONTAINING PROTEIN"/>
    <property type="match status" value="1"/>
</dbReference>
<dbReference type="RefSeq" id="XP_046068342.1">
    <property type="nucleotide sequence ID" value="XM_046211941.1"/>
</dbReference>